<sequence length="62" mass="7583">MESPVNNSDMNPIEQLWFTLERAIRERQPIQNFQQLEELIQEWELLPQERIPNWIKYVPSLC</sequence>
<dbReference type="Gene3D" id="3.30.420.10">
    <property type="entry name" value="Ribonuclease H-like superfamily/Ribonuclease H"/>
    <property type="match status" value="1"/>
</dbReference>
<dbReference type="OrthoDB" id="10006939at2759"/>
<proteinExistence type="predicted"/>
<accession>A0A482VB27</accession>
<organism evidence="1 2">
    <name type="scientific">Asbolus verrucosus</name>
    <name type="common">Desert ironclad beetle</name>
    <dbReference type="NCBI Taxonomy" id="1661398"/>
    <lineage>
        <taxon>Eukaryota</taxon>
        <taxon>Metazoa</taxon>
        <taxon>Ecdysozoa</taxon>
        <taxon>Arthropoda</taxon>
        <taxon>Hexapoda</taxon>
        <taxon>Insecta</taxon>
        <taxon>Pterygota</taxon>
        <taxon>Neoptera</taxon>
        <taxon>Endopterygota</taxon>
        <taxon>Coleoptera</taxon>
        <taxon>Polyphaga</taxon>
        <taxon>Cucujiformia</taxon>
        <taxon>Tenebrionidae</taxon>
        <taxon>Pimeliinae</taxon>
        <taxon>Asbolus</taxon>
    </lineage>
</organism>
<reference evidence="1 2" key="1">
    <citation type="submission" date="2017-03" db="EMBL/GenBank/DDBJ databases">
        <title>Genome of the blue death feigning beetle - Asbolus verrucosus.</title>
        <authorList>
            <person name="Rider S.D."/>
        </authorList>
    </citation>
    <scope>NUCLEOTIDE SEQUENCE [LARGE SCALE GENOMIC DNA]</scope>
    <source>
        <strain evidence="1">Butters</strain>
        <tissue evidence="1">Head and leg muscle</tissue>
    </source>
</reference>
<comment type="caution">
    <text evidence="1">The sequence shown here is derived from an EMBL/GenBank/DDBJ whole genome shotgun (WGS) entry which is preliminary data.</text>
</comment>
<evidence type="ECO:0000313" key="1">
    <source>
        <dbReference type="EMBL" id="RZB40341.1"/>
    </source>
</evidence>
<evidence type="ECO:0000313" key="2">
    <source>
        <dbReference type="Proteomes" id="UP000292052"/>
    </source>
</evidence>
<dbReference type="EMBL" id="QDEB01119835">
    <property type="protein sequence ID" value="RZB40341.1"/>
    <property type="molecule type" value="Genomic_DNA"/>
</dbReference>
<dbReference type="InterPro" id="IPR036397">
    <property type="entry name" value="RNaseH_sf"/>
</dbReference>
<protein>
    <submittedName>
        <fullName evidence="1">Uncharacterized protein</fullName>
    </submittedName>
</protein>
<name>A0A482VB27_ASBVE</name>
<dbReference type="Proteomes" id="UP000292052">
    <property type="component" value="Unassembled WGS sequence"/>
</dbReference>
<keyword evidence="2" id="KW-1185">Reference proteome</keyword>
<dbReference type="AlphaFoldDB" id="A0A482VB27"/>
<gene>
    <name evidence="1" type="ORF">BDFB_015286</name>
</gene>
<dbReference type="GO" id="GO:0003676">
    <property type="term" value="F:nucleic acid binding"/>
    <property type="evidence" value="ECO:0007669"/>
    <property type="project" value="InterPro"/>
</dbReference>